<sequence>MGKQDYYRQQSFNDVLDSEQQNDDDDDYLKTFETLLFEELLWPIRKFNFTNIINNNLLYDDAKHYGLIESNSLKWLYTADRKMINNVRIYSFRFANSCNPDYYESFIITNHPFFAPTKQPRHGLEGWYKYTGKELPKTIENYLRVEKIMNEQVSHKTKIFVNNQYERLDIEFYFQHYYPKRLTITFESGYPATP</sequence>
<dbReference type="EMBL" id="CAJNOL010000125">
    <property type="protein sequence ID" value="CAF0867139.1"/>
    <property type="molecule type" value="Genomic_DNA"/>
</dbReference>
<proteinExistence type="predicted"/>
<evidence type="ECO:0000313" key="2">
    <source>
        <dbReference type="Proteomes" id="UP000663870"/>
    </source>
</evidence>
<organism evidence="1 2">
    <name type="scientific">Rotaria sordida</name>
    <dbReference type="NCBI Taxonomy" id="392033"/>
    <lineage>
        <taxon>Eukaryota</taxon>
        <taxon>Metazoa</taxon>
        <taxon>Spiralia</taxon>
        <taxon>Gnathifera</taxon>
        <taxon>Rotifera</taxon>
        <taxon>Eurotatoria</taxon>
        <taxon>Bdelloidea</taxon>
        <taxon>Philodinida</taxon>
        <taxon>Philodinidae</taxon>
        <taxon>Rotaria</taxon>
    </lineage>
</organism>
<accession>A0A813XMJ2</accession>
<reference evidence="1" key="1">
    <citation type="submission" date="2021-02" db="EMBL/GenBank/DDBJ databases">
        <authorList>
            <person name="Nowell W R."/>
        </authorList>
    </citation>
    <scope>NUCLEOTIDE SEQUENCE</scope>
</reference>
<keyword evidence="2" id="KW-1185">Reference proteome</keyword>
<dbReference type="Proteomes" id="UP000663870">
    <property type="component" value="Unassembled WGS sequence"/>
</dbReference>
<name>A0A813XMJ2_9BILA</name>
<evidence type="ECO:0000313" key="1">
    <source>
        <dbReference type="EMBL" id="CAF0867139.1"/>
    </source>
</evidence>
<gene>
    <name evidence="1" type="ORF">JXQ802_LOCUS7494</name>
</gene>
<protein>
    <submittedName>
        <fullName evidence="1">Uncharacterized protein</fullName>
    </submittedName>
</protein>
<dbReference type="AlphaFoldDB" id="A0A813XMJ2"/>
<comment type="caution">
    <text evidence="1">The sequence shown here is derived from an EMBL/GenBank/DDBJ whole genome shotgun (WGS) entry which is preliminary data.</text>
</comment>